<dbReference type="SUPFAM" id="SSF57903">
    <property type="entry name" value="FYVE/PHD zinc finger"/>
    <property type="match status" value="1"/>
</dbReference>
<dbReference type="Proteomes" id="UP000827092">
    <property type="component" value="Unassembled WGS sequence"/>
</dbReference>
<dbReference type="Pfam" id="PF21202">
    <property type="entry name" value="SLX1_C"/>
    <property type="match status" value="1"/>
</dbReference>
<dbReference type="PANTHER" id="PTHR20208">
    <property type="entry name" value="STRUCTURE-SPECIFIC ENDONUCLEASE SUBUNIT SLX1"/>
    <property type="match status" value="1"/>
</dbReference>
<dbReference type="GO" id="GO:0033557">
    <property type="term" value="C:Slx1-Slx4 complex"/>
    <property type="evidence" value="ECO:0007669"/>
    <property type="project" value="TreeGrafter"/>
</dbReference>
<sequence>MKAGGAWKTNDKGPWDMILIVHGFPNDVSALRFEWAWQNPRKSRRLRHVSKKLPRESSLKYCFRVMSEMLRVGPWNRLPLTVQWLDVNYKQDFDVSRLPPLHIPICVGPIQSRRIQKELSVEQNDSVLKFCDICNKIVTQDDKQFLCFNEECGKTYHVVCLGRHFQSLSENNFLIPIEGTCPHCSTSILWGDIFRYASGCYRQT</sequence>
<comment type="caution">
    <text evidence="3">The sequence shown here is derived from an EMBL/GenBank/DDBJ whole genome shotgun (WGS) entry which is preliminary data.</text>
</comment>
<dbReference type="InterPro" id="IPR013083">
    <property type="entry name" value="Znf_RING/FYVE/PHD"/>
</dbReference>
<evidence type="ECO:0000259" key="2">
    <source>
        <dbReference type="Pfam" id="PF21202"/>
    </source>
</evidence>
<keyword evidence="1" id="KW-0479">Metal-binding</keyword>
<dbReference type="Gene3D" id="3.30.40.10">
    <property type="entry name" value="Zinc/RING finger domain, C3HC4 (zinc finger)"/>
    <property type="match status" value="1"/>
</dbReference>
<dbReference type="GO" id="GO:0008270">
    <property type="term" value="F:zinc ion binding"/>
    <property type="evidence" value="ECO:0007669"/>
    <property type="project" value="UniProtKB-KW"/>
</dbReference>
<dbReference type="InterPro" id="IPR035901">
    <property type="entry name" value="GIY-YIG_endonuc_sf"/>
</dbReference>
<reference evidence="3 4" key="1">
    <citation type="journal article" date="2022" name="Nat. Ecol. Evol.">
        <title>A masculinizing supergene underlies an exaggerated male reproductive morph in a spider.</title>
        <authorList>
            <person name="Hendrickx F."/>
            <person name="De Corte Z."/>
            <person name="Sonet G."/>
            <person name="Van Belleghem S.M."/>
            <person name="Kostlbacher S."/>
            <person name="Vangestel C."/>
        </authorList>
    </citation>
    <scope>NUCLEOTIDE SEQUENCE [LARGE SCALE GENOMIC DNA]</scope>
    <source>
        <strain evidence="3">W744_W776</strain>
    </source>
</reference>
<organism evidence="3 4">
    <name type="scientific">Oedothorax gibbosus</name>
    <dbReference type="NCBI Taxonomy" id="931172"/>
    <lineage>
        <taxon>Eukaryota</taxon>
        <taxon>Metazoa</taxon>
        <taxon>Ecdysozoa</taxon>
        <taxon>Arthropoda</taxon>
        <taxon>Chelicerata</taxon>
        <taxon>Arachnida</taxon>
        <taxon>Araneae</taxon>
        <taxon>Araneomorphae</taxon>
        <taxon>Entelegynae</taxon>
        <taxon>Araneoidea</taxon>
        <taxon>Linyphiidae</taxon>
        <taxon>Erigoninae</taxon>
        <taxon>Oedothorax</taxon>
    </lineage>
</organism>
<keyword evidence="1" id="KW-0862">Zinc</keyword>
<dbReference type="GO" id="GO:0017108">
    <property type="term" value="F:5'-flap endonuclease activity"/>
    <property type="evidence" value="ECO:0007669"/>
    <property type="project" value="TreeGrafter"/>
</dbReference>
<dbReference type="InterPro" id="IPR050381">
    <property type="entry name" value="SLX1_endonuclease"/>
</dbReference>
<evidence type="ECO:0000313" key="4">
    <source>
        <dbReference type="Proteomes" id="UP000827092"/>
    </source>
</evidence>
<evidence type="ECO:0000256" key="1">
    <source>
        <dbReference type="ARBA" id="ARBA00022771"/>
    </source>
</evidence>
<dbReference type="InterPro" id="IPR048749">
    <property type="entry name" value="SLX1_C"/>
</dbReference>
<dbReference type="AlphaFoldDB" id="A0AAV6VYP7"/>
<feature type="domain" description="Structure-specific endonuclease subunit SLX1 C-terminal" evidence="2">
    <location>
        <begin position="131"/>
        <end position="193"/>
    </location>
</feature>
<keyword evidence="1" id="KW-0863">Zinc-finger</keyword>
<evidence type="ECO:0000313" key="3">
    <source>
        <dbReference type="EMBL" id="KAG8201170.1"/>
    </source>
</evidence>
<name>A0AAV6VYP7_9ARAC</name>
<dbReference type="Gene3D" id="3.40.1440.10">
    <property type="entry name" value="GIY-YIG endonuclease"/>
    <property type="match status" value="1"/>
</dbReference>
<dbReference type="GO" id="GO:0000724">
    <property type="term" value="P:double-strand break repair via homologous recombination"/>
    <property type="evidence" value="ECO:0007669"/>
    <property type="project" value="TreeGrafter"/>
</dbReference>
<gene>
    <name evidence="3" type="ORF">JTE90_028829</name>
</gene>
<proteinExistence type="predicted"/>
<protein>
    <recommendedName>
        <fullName evidence="2">Structure-specific endonuclease subunit SLX1 C-terminal domain-containing protein</fullName>
    </recommendedName>
</protein>
<dbReference type="InterPro" id="IPR011011">
    <property type="entry name" value="Znf_FYVE_PHD"/>
</dbReference>
<accession>A0AAV6VYP7</accession>
<dbReference type="GO" id="GO:0008821">
    <property type="term" value="F:crossover junction DNA endonuclease activity"/>
    <property type="evidence" value="ECO:0007669"/>
    <property type="project" value="TreeGrafter"/>
</dbReference>
<keyword evidence="4" id="KW-1185">Reference proteome</keyword>
<dbReference type="EMBL" id="JAFNEN010000008">
    <property type="protein sequence ID" value="KAG8201170.1"/>
    <property type="molecule type" value="Genomic_DNA"/>
</dbReference>
<dbReference type="PANTHER" id="PTHR20208:SF10">
    <property type="entry name" value="STRUCTURE-SPECIFIC ENDONUCLEASE SUBUNIT SLX1"/>
    <property type="match status" value="1"/>
</dbReference>